<proteinExistence type="predicted"/>
<gene>
    <name evidence="3" type="ordered locus">Deipe_1643</name>
</gene>
<evidence type="ECO:0000313" key="4">
    <source>
        <dbReference type="Proteomes" id="UP000010467"/>
    </source>
</evidence>
<dbReference type="NCBIfam" id="NF004805">
    <property type="entry name" value="PRK06153.1-4"/>
    <property type="match status" value="1"/>
</dbReference>
<protein>
    <submittedName>
        <fullName evidence="3">Dinucleotide-utilizing enzyme possibly involved in molybdopterin or thiamin biosynthesis</fullName>
    </submittedName>
</protein>
<dbReference type="AlphaFoldDB" id="L0A018"/>
<dbReference type="CDD" id="cd01483">
    <property type="entry name" value="E1_enzyme_family"/>
    <property type="match status" value="1"/>
</dbReference>
<dbReference type="InterPro" id="IPR035985">
    <property type="entry name" value="Ubiquitin-activating_enz"/>
</dbReference>
<dbReference type="Gene3D" id="3.40.50.720">
    <property type="entry name" value="NAD(P)-binding Rossmann-like Domain"/>
    <property type="match status" value="1"/>
</dbReference>
<dbReference type="Pfam" id="PF20590">
    <property type="entry name" value="DUF6791"/>
    <property type="match status" value="1"/>
</dbReference>
<reference evidence="4" key="1">
    <citation type="submission" date="2012-03" db="EMBL/GenBank/DDBJ databases">
        <title>Complete sequence of chromosome of Deinococcus peraridilitoris DSM 19664.</title>
        <authorList>
            <person name="Lucas S."/>
            <person name="Copeland A."/>
            <person name="Lapidus A."/>
            <person name="Glavina del Rio T."/>
            <person name="Dalin E."/>
            <person name="Tice H."/>
            <person name="Bruce D."/>
            <person name="Goodwin L."/>
            <person name="Pitluck S."/>
            <person name="Peters L."/>
            <person name="Mikhailova N."/>
            <person name="Lu M."/>
            <person name="Kyrpides N."/>
            <person name="Mavromatis K."/>
            <person name="Ivanova N."/>
            <person name="Brettin T."/>
            <person name="Detter J.C."/>
            <person name="Han C."/>
            <person name="Larimer F."/>
            <person name="Land M."/>
            <person name="Hauser L."/>
            <person name="Markowitz V."/>
            <person name="Cheng J.-F."/>
            <person name="Hugenholtz P."/>
            <person name="Woyke T."/>
            <person name="Wu D."/>
            <person name="Pukall R."/>
            <person name="Steenblock K."/>
            <person name="Brambilla E."/>
            <person name="Klenk H.-P."/>
            <person name="Eisen J.A."/>
        </authorList>
    </citation>
    <scope>NUCLEOTIDE SEQUENCE [LARGE SCALE GENOMIC DNA]</scope>
    <source>
        <strain evidence="4">DSM 19664 / LMG 22246 / CIP 109416 / KR-200</strain>
    </source>
</reference>
<dbReference type="PATRIC" id="fig|937777.3.peg.1642"/>
<dbReference type="HOGENOM" id="CLU_058815_0_0_0"/>
<dbReference type="InterPro" id="IPR046741">
    <property type="entry name" value="DUF6791"/>
</dbReference>
<feature type="domain" description="THIF-type NAD/FAD binding fold" evidence="1">
    <location>
        <begin position="174"/>
        <end position="301"/>
    </location>
</feature>
<feature type="domain" description="DUF6791" evidence="2">
    <location>
        <begin position="10"/>
        <end position="162"/>
    </location>
</feature>
<dbReference type="Pfam" id="PF00899">
    <property type="entry name" value="ThiF"/>
    <property type="match status" value="1"/>
</dbReference>
<dbReference type="eggNOG" id="COG0476">
    <property type="taxonomic scope" value="Bacteria"/>
</dbReference>
<dbReference type="RefSeq" id="WP_015235484.1">
    <property type="nucleotide sequence ID" value="NC_019793.1"/>
</dbReference>
<dbReference type="EMBL" id="CP003382">
    <property type="protein sequence ID" value="AFZ67176.1"/>
    <property type="molecule type" value="Genomic_DNA"/>
</dbReference>
<dbReference type="KEGG" id="dpd:Deipe_1643"/>
<dbReference type="SUPFAM" id="SSF69572">
    <property type="entry name" value="Activating enzymes of the ubiquitin-like proteins"/>
    <property type="match status" value="1"/>
</dbReference>
<organism evidence="3 4">
    <name type="scientific">Deinococcus peraridilitoris (strain DSM 19664 / LMG 22246 / CIP 109416 / KR-200)</name>
    <dbReference type="NCBI Taxonomy" id="937777"/>
    <lineage>
        <taxon>Bacteria</taxon>
        <taxon>Thermotogati</taxon>
        <taxon>Deinococcota</taxon>
        <taxon>Deinococci</taxon>
        <taxon>Deinococcales</taxon>
        <taxon>Deinococcaceae</taxon>
        <taxon>Deinococcus</taxon>
    </lineage>
</organism>
<dbReference type="GO" id="GO:0008641">
    <property type="term" value="F:ubiquitin-like modifier activating enzyme activity"/>
    <property type="evidence" value="ECO:0007669"/>
    <property type="project" value="InterPro"/>
</dbReference>
<dbReference type="STRING" id="937777.Deipe_1643"/>
<dbReference type="NCBIfam" id="NF004804">
    <property type="entry name" value="PRK06153.1-3"/>
    <property type="match status" value="1"/>
</dbReference>
<keyword evidence="4" id="KW-1185">Reference proteome</keyword>
<dbReference type="OrthoDB" id="8773615at2"/>
<evidence type="ECO:0000259" key="2">
    <source>
        <dbReference type="Pfam" id="PF20590"/>
    </source>
</evidence>
<dbReference type="Proteomes" id="UP000010467">
    <property type="component" value="Chromosome"/>
</dbReference>
<evidence type="ECO:0000259" key="1">
    <source>
        <dbReference type="Pfam" id="PF00899"/>
    </source>
</evidence>
<sequence length="394" mass="43820">MSSSLISRSSDLTRLVNDGYRVEVRNNYLLIRDVPYVNAEREVKFGILVSELTLAGDITTTPSTHVAYFIGGHPCRSDGTKLSAIEHQTFTQQLDHELTVHHSFSSKPPQGYGDYYDKMTTYAAILSSQAQVIDSTVTQRGRVTLDEQAEAAEDSVFHYRDTASSRAEINLLARKLEVEKIAIVGLGGTGGYMLDLVAKTPVKQIHIFDGDTFSNHNAFRAPGAPTLEDLRDRPQKAAYFHDIYSRMHRGIVCHDFYIEQSNVHLLTEMDFVFICLEGVAARNLVVSALRAVNVPFIDVGMGLSVVDERLLGSLRVTTETRERTARGVSPHLPLGDVPADDVYSRNVQVADLNALNAALAVIRWKKLCGFYADFDNERHSVYSIDGNHLLNEDT</sequence>
<name>L0A018_DEIPD</name>
<evidence type="ECO:0000313" key="3">
    <source>
        <dbReference type="EMBL" id="AFZ67176.1"/>
    </source>
</evidence>
<dbReference type="InterPro" id="IPR000594">
    <property type="entry name" value="ThiF_NAD_FAD-bd"/>
</dbReference>
<accession>L0A018</accession>